<evidence type="ECO:0000313" key="4">
    <source>
        <dbReference type="Proteomes" id="UP000521017"/>
    </source>
</evidence>
<proteinExistence type="predicted"/>
<gene>
    <name evidence="3" type="ORF">HDF25_001967</name>
</gene>
<dbReference type="InterPro" id="IPR001466">
    <property type="entry name" value="Beta-lactam-related"/>
</dbReference>
<dbReference type="SUPFAM" id="SSF56601">
    <property type="entry name" value="beta-lactamase/transpeptidase-like"/>
    <property type="match status" value="1"/>
</dbReference>
<protein>
    <submittedName>
        <fullName evidence="3">CubicO group peptidase (Beta-lactamase class C family)</fullName>
    </submittedName>
</protein>
<dbReference type="EMBL" id="JACHCC010000005">
    <property type="protein sequence ID" value="MBB6499823.1"/>
    <property type="molecule type" value="Genomic_DNA"/>
</dbReference>
<sequence length="605" mass="67681">MKIMRHAVIFIFLLANLVSGGRLFAQSDSDTQSQLKKVESGLVPPVRFEGDSVWTIEGRMKHYGVPGLSIAVVKDSKIAWVKSYGIMDRTSRLPVTNETLFQAASISKAVSSYAALKEVERGKLSLDQDVNLYLKSWKVPENEFNKDKKVSLKYLLSHSAGVTVGGFLGYKVSDQVPTLLQVLNGEAPANSPPIRVDKIPGGSFRYAGGGYVILQQMLMDIEGKSYPEIMNELVLQPLGMTHSTYSQPLPDSKLKWAATGYLPDGSEVPGKRHTYPEMAPAGLWTTAEDLARFIIDIQLTLKGKSSKIISKEMADQMTSPLIEKYEGLGIFLGQKDGDSYFNHGGWNEGFSSQFVGSKDKGYGIVVMTNGNQPLLVNELIRAVANTYNWPGVLPVYKKMEITAIDMQQDTGRYLAEKHEVIKLYTQGDKLFFQKNFEEPDELFKIADNTFTRRNWDAKIKFVVNPSDHIRHIVFLEESDSVHYLNPKLKTGEKVPYELVLDGQFEKALSAYQQINSGNSAIDAGHLNQIGYQLLRMKKSKEAIAIFRLNTLLFPDNFDVYDSLGEGYMNAGDKILAKENYLRSLKLNPNNKNATKMLRQLDNPGQ</sequence>
<dbReference type="PANTHER" id="PTHR46825:SF12">
    <property type="entry name" value="PENICILLIN-BINDING PROTEIN 4"/>
    <property type="match status" value="1"/>
</dbReference>
<feature type="repeat" description="TPR" evidence="1">
    <location>
        <begin position="557"/>
        <end position="590"/>
    </location>
</feature>
<feature type="domain" description="Beta-lactamase-related" evidence="2">
    <location>
        <begin position="56"/>
        <end position="375"/>
    </location>
</feature>
<accession>A0A7X0J2R0</accession>
<dbReference type="PROSITE" id="PS50005">
    <property type="entry name" value="TPR"/>
    <property type="match status" value="1"/>
</dbReference>
<dbReference type="Gene3D" id="3.40.710.10">
    <property type="entry name" value="DD-peptidase/beta-lactamase superfamily"/>
    <property type="match status" value="1"/>
</dbReference>
<dbReference type="Pfam" id="PF00144">
    <property type="entry name" value="Beta-lactamase"/>
    <property type="match status" value="1"/>
</dbReference>
<dbReference type="InterPro" id="IPR050491">
    <property type="entry name" value="AmpC-like"/>
</dbReference>
<dbReference type="Gene3D" id="1.25.40.10">
    <property type="entry name" value="Tetratricopeptide repeat domain"/>
    <property type="match status" value="1"/>
</dbReference>
<reference evidence="3 4" key="1">
    <citation type="submission" date="2020-08" db="EMBL/GenBank/DDBJ databases">
        <title>Genomic Encyclopedia of Type Strains, Phase IV (KMG-V): Genome sequencing to study the core and pangenomes of soil and plant-associated prokaryotes.</title>
        <authorList>
            <person name="Whitman W."/>
        </authorList>
    </citation>
    <scope>NUCLEOTIDE SEQUENCE [LARGE SCALE GENOMIC DNA]</scope>
    <source>
        <strain evidence="3 4">M2T3</strain>
    </source>
</reference>
<evidence type="ECO:0000313" key="3">
    <source>
        <dbReference type="EMBL" id="MBB6499823.1"/>
    </source>
</evidence>
<dbReference type="Proteomes" id="UP000521017">
    <property type="component" value="Unassembled WGS sequence"/>
</dbReference>
<dbReference type="InterPro" id="IPR019734">
    <property type="entry name" value="TPR_rpt"/>
</dbReference>
<dbReference type="PANTHER" id="PTHR46825">
    <property type="entry name" value="D-ALANYL-D-ALANINE-CARBOXYPEPTIDASE/ENDOPEPTIDASE AMPH"/>
    <property type="match status" value="1"/>
</dbReference>
<name>A0A7X0J2R0_9SPHI</name>
<dbReference type="SMART" id="SM00028">
    <property type="entry name" value="TPR"/>
    <property type="match status" value="2"/>
</dbReference>
<dbReference type="SUPFAM" id="SSF48452">
    <property type="entry name" value="TPR-like"/>
    <property type="match status" value="1"/>
</dbReference>
<dbReference type="RefSeq" id="WP_184624554.1">
    <property type="nucleotide sequence ID" value="NZ_JACHCC010000005.1"/>
</dbReference>
<dbReference type="InterPro" id="IPR011990">
    <property type="entry name" value="TPR-like_helical_dom_sf"/>
</dbReference>
<evidence type="ECO:0000256" key="1">
    <source>
        <dbReference type="PROSITE-ProRule" id="PRU00339"/>
    </source>
</evidence>
<dbReference type="InterPro" id="IPR012338">
    <property type="entry name" value="Beta-lactam/transpept-like"/>
</dbReference>
<dbReference type="AlphaFoldDB" id="A0A7X0J2R0"/>
<comment type="caution">
    <text evidence="3">The sequence shown here is derived from an EMBL/GenBank/DDBJ whole genome shotgun (WGS) entry which is preliminary data.</text>
</comment>
<organism evidence="3 4">
    <name type="scientific">Pedobacter cryoconitis</name>
    <dbReference type="NCBI Taxonomy" id="188932"/>
    <lineage>
        <taxon>Bacteria</taxon>
        <taxon>Pseudomonadati</taxon>
        <taxon>Bacteroidota</taxon>
        <taxon>Sphingobacteriia</taxon>
        <taxon>Sphingobacteriales</taxon>
        <taxon>Sphingobacteriaceae</taxon>
        <taxon>Pedobacter</taxon>
    </lineage>
</organism>
<keyword evidence="1" id="KW-0802">TPR repeat</keyword>
<evidence type="ECO:0000259" key="2">
    <source>
        <dbReference type="Pfam" id="PF00144"/>
    </source>
</evidence>